<dbReference type="InterPro" id="IPR043129">
    <property type="entry name" value="ATPase_NBD"/>
</dbReference>
<dbReference type="PANTHER" id="PTHR30605">
    <property type="entry name" value="ANHYDRO-N-ACETYLMURAMIC ACID KINASE"/>
    <property type="match status" value="1"/>
</dbReference>
<dbReference type="Proteomes" id="UP000484164">
    <property type="component" value="Unassembled WGS sequence"/>
</dbReference>
<keyword evidence="2" id="KW-1185">Reference proteome</keyword>
<dbReference type="GO" id="GO:0016773">
    <property type="term" value="F:phosphotransferase activity, alcohol group as acceptor"/>
    <property type="evidence" value="ECO:0007669"/>
    <property type="project" value="InterPro"/>
</dbReference>
<evidence type="ECO:0000313" key="1">
    <source>
        <dbReference type="EMBL" id="KAB2816649.1"/>
    </source>
</evidence>
<dbReference type="PANTHER" id="PTHR30605:SF0">
    <property type="entry name" value="ANHYDRO-N-ACETYLMURAMIC ACID KINASE"/>
    <property type="match status" value="1"/>
</dbReference>
<proteinExistence type="predicted"/>
<gene>
    <name evidence="1" type="ORF">F8C82_09825</name>
</gene>
<dbReference type="GO" id="GO:0009254">
    <property type="term" value="P:peptidoglycan turnover"/>
    <property type="evidence" value="ECO:0007669"/>
    <property type="project" value="InterPro"/>
</dbReference>
<name>A0A6L3ZI00_9FLAO</name>
<organism evidence="1 2">
    <name type="scientific">Phaeocystidibacter marisrubri</name>
    <dbReference type="NCBI Taxonomy" id="1577780"/>
    <lineage>
        <taxon>Bacteria</taxon>
        <taxon>Pseudomonadati</taxon>
        <taxon>Bacteroidota</taxon>
        <taxon>Flavobacteriia</taxon>
        <taxon>Flavobacteriales</taxon>
        <taxon>Phaeocystidibacteraceae</taxon>
        <taxon>Phaeocystidibacter</taxon>
    </lineage>
</organism>
<reference evidence="1 2" key="1">
    <citation type="submission" date="2019-10" db="EMBL/GenBank/DDBJ databases">
        <title>Genome sequence of Phaeocystidibacter marisrubri JCM30614 (type strain).</title>
        <authorList>
            <person name="Bowman J.P."/>
        </authorList>
    </citation>
    <scope>NUCLEOTIDE SEQUENCE [LARGE SCALE GENOMIC DNA]</scope>
    <source>
        <strain evidence="1 2">JCM 30614</strain>
    </source>
</reference>
<evidence type="ECO:0000313" key="2">
    <source>
        <dbReference type="Proteomes" id="UP000484164"/>
    </source>
</evidence>
<keyword evidence="1" id="KW-0808">Transferase</keyword>
<accession>A0A6L3ZI00</accession>
<comment type="caution">
    <text evidence="1">The sequence shown here is derived from an EMBL/GenBank/DDBJ whole genome shotgun (WGS) entry which is preliminary data.</text>
</comment>
<dbReference type="SUPFAM" id="SSF53067">
    <property type="entry name" value="Actin-like ATPase domain"/>
    <property type="match status" value="1"/>
</dbReference>
<dbReference type="GO" id="GO:0006040">
    <property type="term" value="P:amino sugar metabolic process"/>
    <property type="evidence" value="ECO:0007669"/>
    <property type="project" value="InterPro"/>
</dbReference>
<keyword evidence="1" id="KW-0418">Kinase</keyword>
<protein>
    <submittedName>
        <fullName evidence="1">Anhydro-N-acetylmuramic acid kinase</fullName>
    </submittedName>
</protein>
<sequence length="341" mass="37172">MSGTSLDGLDLCTSTFHLEDGSWRFEILKAETIPYPPELLQKIEKAYTISSPNEATEIDVVLSTYIGEQVRNHISNLETKVNLLGSHGHTVLHQPEKGLTYQIGNRPELRSAAGLPTVCDFRVGDVDLGGQGAPLVPIGDALLFSEYDVCLNLGGFANLSLERENRRVAWDICPVNIGLNHFAAKMGLEYDKNGHIAASNAMDGPTFYHLNQLPYFSEDPPKSLGREWFENAILPKLDQLNHEASIATLTGLAAYQIAKTLQEVDAQNVLCTGGGAYNKHLINMVKQSISGELTLPESTVINYKEALIFGFLALLKMRGETNVLASVTGASKDHSSGVIYA</sequence>
<dbReference type="InterPro" id="IPR005338">
    <property type="entry name" value="Anhydro_N_Ac-Mur_kinase"/>
</dbReference>
<dbReference type="Gene3D" id="3.30.420.40">
    <property type="match status" value="2"/>
</dbReference>
<dbReference type="GO" id="GO:0016301">
    <property type="term" value="F:kinase activity"/>
    <property type="evidence" value="ECO:0007669"/>
    <property type="project" value="UniProtKB-KW"/>
</dbReference>
<dbReference type="Pfam" id="PF03702">
    <property type="entry name" value="AnmK"/>
    <property type="match status" value="1"/>
</dbReference>
<dbReference type="GO" id="GO:0005524">
    <property type="term" value="F:ATP binding"/>
    <property type="evidence" value="ECO:0007669"/>
    <property type="project" value="InterPro"/>
</dbReference>
<dbReference type="OrthoDB" id="9763949at2"/>
<dbReference type="AlphaFoldDB" id="A0A6L3ZI00"/>
<dbReference type="EMBL" id="WBVQ01000002">
    <property type="protein sequence ID" value="KAB2816649.1"/>
    <property type="molecule type" value="Genomic_DNA"/>
</dbReference>